<name>A0A3B1CZQ7_9ZZZZ</name>
<feature type="domain" description="HTH arsR-type" evidence="4">
    <location>
        <begin position="1"/>
        <end position="94"/>
    </location>
</feature>
<dbReference type="InterPro" id="IPR051081">
    <property type="entry name" value="HTH_MetalResp_TranReg"/>
</dbReference>
<protein>
    <recommendedName>
        <fullName evidence="4">HTH arsR-type domain-containing protein</fullName>
    </recommendedName>
</protein>
<dbReference type="Pfam" id="PF01022">
    <property type="entry name" value="HTH_5"/>
    <property type="match status" value="1"/>
</dbReference>
<dbReference type="PROSITE" id="PS50987">
    <property type="entry name" value="HTH_ARSR_2"/>
    <property type="match status" value="1"/>
</dbReference>
<evidence type="ECO:0000259" key="4">
    <source>
        <dbReference type="PROSITE" id="PS50987"/>
    </source>
</evidence>
<gene>
    <name evidence="5" type="ORF">MNBD_IGNAVI01-165</name>
</gene>
<proteinExistence type="predicted"/>
<evidence type="ECO:0000313" key="5">
    <source>
        <dbReference type="EMBL" id="VAX29434.1"/>
    </source>
</evidence>
<dbReference type="InterPro" id="IPR036388">
    <property type="entry name" value="WH-like_DNA-bd_sf"/>
</dbReference>
<accession>A0A3B1CZQ7</accession>
<organism evidence="5">
    <name type="scientific">hydrothermal vent metagenome</name>
    <dbReference type="NCBI Taxonomy" id="652676"/>
    <lineage>
        <taxon>unclassified sequences</taxon>
        <taxon>metagenomes</taxon>
        <taxon>ecological metagenomes</taxon>
    </lineage>
</organism>
<dbReference type="AlphaFoldDB" id="A0A3B1CZQ7"/>
<evidence type="ECO:0000256" key="3">
    <source>
        <dbReference type="ARBA" id="ARBA00023163"/>
    </source>
</evidence>
<keyword evidence="1" id="KW-0805">Transcription regulation</keyword>
<dbReference type="InterPro" id="IPR001845">
    <property type="entry name" value="HTH_ArsR_DNA-bd_dom"/>
</dbReference>
<keyword evidence="3" id="KW-0804">Transcription</keyword>
<dbReference type="GO" id="GO:0003677">
    <property type="term" value="F:DNA binding"/>
    <property type="evidence" value="ECO:0007669"/>
    <property type="project" value="UniProtKB-KW"/>
</dbReference>
<sequence>MQEYLEKFKALSDATRLRIIHLLIEKNTPLCVCEFTDALEVPQYNVSRHLKILKNANLIEENKEGRWVYFGLPKLKDEFTELIMSAIQKIPKDILSKDLEEIDKRLAIRTNGKCLSGVKKEHLLSVHPVKDKIIEEG</sequence>
<dbReference type="InterPro" id="IPR036390">
    <property type="entry name" value="WH_DNA-bd_sf"/>
</dbReference>
<reference evidence="5" key="1">
    <citation type="submission" date="2018-06" db="EMBL/GenBank/DDBJ databases">
        <authorList>
            <person name="Zhirakovskaya E."/>
        </authorList>
    </citation>
    <scope>NUCLEOTIDE SEQUENCE</scope>
</reference>
<dbReference type="SMART" id="SM00418">
    <property type="entry name" value="HTH_ARSR"/>
    <property type="match status" value="1"/>
</dbReference>
<dbReference type="Gene3D" id="1.10.10.10">
    <property type="entry name" value="Winged helix-like DNA-binding domain superfamily/Winged helix DNA-binding domain"/>
    <property type="match status" value="1"/>
</dbReference>
<dbReference type="EMBL" id="UOGD01000450">
    <property type="protein sequence ID" value="VAX29434.1"/>
    <property type="molecule type" value="Genomic_DNA"/>
</dbReference>
<dbReference type="SUPFAM" id="SSF46785">
    <property type="entry name" value="Winged helix' DNA-binding domain"/>
    <property type="match status" value="1"/>
</dbReference>
<evidence type="ECO:0000256" key="2">
    <source>
        <dbReference type="ARBA" id="ARBA00023125"/>
    </source>
</evidence>
<dbReference type="GO" id="GO:0003700">
    <property type="term" value="F:DNA-binding transcription factor activity"/>
    <property type="evidence" value="ECO:0007669"/>
    <property type="project" value="InterPro"/>
</dbReference>
<evidence type="ECO:0000256" key="1">
    <source>
        <dbReference type="ARBA" id="ARBA00023015"/>
    </source>
</evidence>
<dbReference type="CDD" id="cd00090">
    <property type="entry name" value="HTH_ARSR"/>
    <property type="match status" value="1"/>
</dbReference>
<dbReference type="PANTHER" id="PTHR33154">
    <property type="entry name" value="TRANSCRIPTIONAL REGULATOR, ARSR FAMILY"/>
    <property type="match status" value="1"/>
</dbReference>
<keyword evidence="2" id="KW-0238">DNA-binding</keyword>
<dbReference type="PANTHER" id="PTHR33154:SF18">
    <property type="entry name" value="ARSENICAL RESISTANCE OPERON REPRESSOR"/>
    <property type="match status" value="1"/>
</dbReference>
<dbReference type="InterPro" id="IPR011991">
    <property type="entry name" value="ArsR-like_HTH"/>
</dbReference>
<dbReference type="NCBIfam" id="NF033788">
    <property type="entry name" value="HTH_metalloreg"/>
    <property type="match status" value="1"/>
</dbReference>
<dbReference type="PRINTS" id="PR00778">
    <property type="entry name" value="HTHARSR"/>
</dbReference>